<proteinExistence type="predicted"/>
<dbReference type="RefSeq" id="WP_379319144.1">
    <property type="nucleotide sequence ID" value="NZ_JBHTLM010000006.1"/>
</dbReference>
<keyword evidence="1" id="KW-1133">Transmembrane helix</keyword>
<keyword evidence="3" id="KW-1185">Reference proteome</keyword>
<organism evidence="2 3">
    <name type="scientific">Paenibacillus puldeungensis</name>
    <dbReference type="NCBI Taxonomy" id="696536"/>
    <lineage>
        <taxon>Bacteria</taxon>
        <taxon>Bacillati</taxon>
        <taxon>Bacillota</taxon>
        <taxon>Bacilli</taxon>
        <taxon>Bacillales</taxon>
        <taxon>Paenibacillaceae</taxon>
        <taxon>Paenibacillus</taxon>
    </lineage>
</organism>
<accession>A0ABW3RW15</accession>
<dbReference type="Pfam" id="PF06541">
    <property type="entry name" value="ABC_trans_CmpB"/>
    <property type="match status" value="1"/>
</dbReference>
<feature type="transmembrane region" description="Helical" evidence="1">
    <location>
        <begin position="140"/>
        <end position="161"/>
    </location>
</feature>
<feature type="transmembrane region" description="Helical" evidence="1">
    <location>
        <begin position="62"/>
        <end position="86"/>
    </location>
</feature>
<reference evidence="3" key="1">
    <citation type="journal article" date="2019" name="Int. J. Syst. Evol. Microbiol.">
        <title>The Global Catalogue of Microorganisms (GCM) 10K type strain sequencing project: providing services to taxonomists for standard genome sequencing and annotation.</title>
        <authorList>
            <consortium name="The Broad Institute Genomics Platform"/>
            <consortium name="The Broad Institute Genome Sequencing Center for Infectious Disease"/>
            <person name="Wu L."/>
            <person name="Ma J."/>
        </authorList>
    </citation>
    <scope>NUCLEOTIDE SEQUENCE [LARGE SCALE GENOMIC DNA]</scope>
    <source>
        <strain evidence="3">CCUG 59189</strain>
    </source>
</reference>
<evidence type="ECO:0000313" key="2">
    <source>
        <dbReference type="EMBL" id="MFD1176692.1"/>
    </source>
</evidence>
<keyword evidence="1" id="KW-0472">Membrane</keyword>
<name>A0ABW3RW15_9BACL</name>
<feature type="transmembrane region" description="Helical" evidence="1">
    <location>
        <begin position="107"/>
        <end position="128"/>
    </location>
</feature>
<evidence type="ECO:0000313" key="3">
    <source>
        <dbReference type="Proteomes" id="UP001597262"/>
    </source>
</evidence>
<gene>
    <name evidence="2" type="ORF">ACFQ3W_10315</name>
</gene>
<protein>
    <submittedName>
        <fullName evidence="2">ABC transporter permease</fullName>
    </submittedName>
</protein>
<keyword evidence="1" id="KW-0812">Transmembrane</keyword>
<dbReference type="EMBL" id="JBHTLM010000006">
    <property type="protein sequence ID" value="MFD1176692.1"/>
    <property type="molecule type" value="Genomic_DNA"/>
</dbReference>
<feature type="transmembrane region" description="Helical" evidence="1">
    <location>
        <begin position="6"/>
        <end position="24"/>
    </location>
</feature>
<sequence length="172" mass="20364">MTAYEGLFYFLVYSLLGWLLENVYSLSTQGVFWKEGFLKSPLKPMYGIAPLLLLSLRGDGQHAFIVALGCLLIPTIVEYLSGYLLFTFFGKRWWDYSELRGQLHGHICFRFSMYWAVLSVLVLEFLHPQIEVIYRSMEEVWEPASLLFLLLFVSDLLWTCWDRRREWRRSLV</sequence>
<evidence type="ECO:0000256" key="1">
    <source>
        <dbReference type="SAM" id="Phobius"/>
    </source>
</evidence>
<comment type="caution">
    <text evidence="2">The sequence shown here is derived from an EMBL/GenBank/DDBJ whole genome shotgun (WGS) entry which is preliminary data.</text>
</comment>
<dbReference type="Proteomes" id="UP001597262">
    <property type="component" value="Unassembled WGS sequence"/>
</dbReference>
<dbReference type="InterPro" id="IPR010540">
    <property type="entry name" value="CmpB_TMEM229"/>
</dbReference>